<dbReference type="EMBL" id="NBCO01000032">
    <property type="protein sequence ID" value="ORC85869.1"/>
    <property type="molecule type" value="Genomic_DNA"/>
</dbReference>
<keyword evidence="5" id="KW-1185">Reference proteome</keyword>
<accession>A0A1X0NNY4</accession>
<evidence type="ECO:0000256" key="2">
    <source>
        <dbReference type="ARBA" id="ARBA00022801"/>
    </source>
</evidence>
<dbReference type="GeneID" id="39988591"/>
<dbReference type="SUPFAM" id="SSF53254">
    <property type="entry name" value="Phosphoglycerate mutase-like"/>
    <property type="match status" value="1"/>
</dbReference>
<dbReference type="AlphaFoldDB" id="A0A1X0NNY4"/>
<comment type="caution">
    <text evidence="4">The sequence shown here is derived from an EMBL/GenBank/DDBJ whole genome shotgun (WGS) entry which is preliminary data.</text>
</comment>
<feature type="transmembrane region" description="Helical" evidence="3">
    <location>
        <begin position="512"/>
        <end position="539"/>
    </location>
</feature>
<dbReference type="InterPro" id="IPR000560">
    <property type="entry name" value="His_Pase_clade-2"/>
</dbReference>
<evidence type="ECO:0000256" key="1">
    <source>
        <dbReference type="ARBA" id="ARBA00005375"/>
    </source>
</evidence>
<keyword evidence="3" id="KW-0812">Transmembrane</keyword>
<dbReference type="Pfam" id="PF00328">
    <property type="entry name" value="His_Phos_2"/>
    <property type="match status" value="2"/>
</dbReference>
<keyword evidence="3" id="KW-0472">Membrane</keyword>
<dbReference type="GO" id="GO:0016791">
    <property type="term" value="F:phosphatase activity"/>
    <property type="evidence" value="ECO:0007669"/>
    <property type="project" value="TreeGrafter"/>
</dbReference>
<evidence type="ECO:0000313" key="4">
    <source>
        <dbReference type="EMBL" id="ORC85869.1"/>
    </source>
</evidence>
<name>A0A1X0NNY4_9TRYP</name>
<protein>
    <submittedName>
        <fullName evidence="4">Membrane-bound acid phosphatase</fullName>
    </submittedName>
</protein>
<dbReference type="PANTHER" id="PTHR11567">
    <property type="entry name" value="ACID PHOSPHATASE-RELATED"/>
    <property type="match status" value="1"/>
</dbReference>
<sequence length="554" mass="59489">MGGNHHHASLSRLCTVRRSAPLPALLTLLLMPLLLLFILFAAVSPVSAAGGPDEFRLRLVQLVHRHGARSPEVGYFGSGNESLICVDVPCGLLNEPGKKQMFNMGDFLRQRYNGTLGTPGVVATGFLPSVYNETFVYTRSTDMPRTLQSASAVINGLFAGTVPVYPVIHTVPLTEEKLLGPWMLPNVVTADKLGRAAWVRERTAPMVDKIFPTHEDILAVAREVHSEGRCTDYALRVNCAQMLADVAACYEPNGLLANLPLLSANKKGLSGVSAALTTASYSYNPADEMQRQSGSLGQDLMQAMLKNMNDVITEKSTYGIYHYSAHDATIAPFAATLGNNDDNATFSPTFGTTYVVELLDRIVDGKLYVRVIRLRPGLTPESNYSIASWPLPMRCQNSDGVVYVVNATDPNENLCPLSDFTRFVDSTKGTSPLGSCYLTEAMKTQMNCSGSGASSSLCQNYRSACPDYACEKGTVLDQLSKTCVPVADSSSAAGGSTSPTNAESRTDLSGGAIAGITIATFLLGLLIAGLFSFLLYFCVRRVTNNKSNSSLGQP</sequence>
<proteinExistence type="inferred from homology"/>
<dbReference type="InterPro" id="IPR033379">
    <property type="entry name" value="Acid_Pase_AS"/>
</dbReference>
<dbReference type="OrthoDB" id="258392at2759"/>
<dbReference type="VEuPathDB" id="TriTrypDB:TM35_000321840"/>
<dbReference type="PROSITE" id="PS00616">
    <property type="entry name" value="HIS_ACID_PHOSPHAT_1"/>
    <property type="match status" value="1"/>
</dbReference>
<dbReference type="PANTHER" id="PTHR11567:SF110">
    <property type="entry name" value="2-PHOSPHOXYLOSE PHOSPHATASE 1"/>
    <property type="match status" value="1"/>
</dbReference>
<dbReference type="Gene3D" id="3.40.50.1240">
    <property type="entry name" value="Phosphoglycerate mutase-like"/>
    <property type="match status" value="1"/>
</dbReference>
<keyword evidence="2" id="KW-0378">Hydrolase</keyword>
<dbReference type="InterPro" id="IPR050645">
    <property type="entry name" value="Histidine_acid_phosphatase"/>
</dbReference>
<dbReference type="CDD" id="cd07061">
    <property type="entry name" value="HP_HAP_like"/>
    <property type="match status" value="1"/>
</dbReference>
<dbReference type="Proteomes" id="UP000192257">
    <property type="component" value="Unassembled WGS sequence"/>
</dbReference>
<reference evidence="4 5" key="1">
    <citation type="submission" date="2017-03" db="EMBL/GenBank/DDBJ databases">
        <title>An alternative strategy for trypanosome survival in the mammalian bloodstream revealed through genome and transcriptome analysis of the ubiquitous bovine parasite Trypanosoma (Megatrypanum) theileri.</title>
        <authorList>
            <person name="Kelly S."/>
            <person name="Ivens A."/>
            <person name="Mott A."/>
            <person name="O'Neill E."/>
            <person name="Emms D."/>
            <person name="Macleod O."/>
            <person name="Voorheis P."/>
            <person name="Matthews J."/>
            <person name="Matthews K."/>
            <person name="Carrington M."/>
        </authorList>
    </citation>
    <scope>NUCLEOTIDE SEQUENCE [LARGE SCALE GENOMIC DNA]</scope>
    <source>
        <strain evidence="4">Edinburgh</strain>
    </source>
</reference>
<comment type="similarity">
    <text evidence="1">Belongs to the histidine acid phosphatase family.</text>
</comment>
<gene>
    <name evidence="4" type="ORF">TM35_000321840</name>
</gene>
<dbReference type="InterPro" id="IPR029033">
    <property type="entry name" value="His_PPase_superfam"/>
</dbReference>
<evidence type="ECO:0000313" key="5">
    <source>
        <dbReference type="Proteomes" id="UP000192257"/>
    </source>
</evidence>
<keyword evidence="3" id="KW-1133">Transmembrane helix</keyword>
<dbReference type="RefSeq" id="XP_028879935.1">
    <property type="nucleotide sequence ID" value="XM_029028811.1"/>
</dbReference>
<dbReference type="STRING" id="67003.A0A1X0NNY4"/>
<evidence type="ECO:0000256" key="3">
    <source>
        <dbReference type="SAM" id="Phobius"/>
    </source>
</evidence>
<organism evidence="4 5">
    <name type="scientific">Trypanosoma theileri</name>
    <dbReference type="NCBI Taxonomy" id="67003"/>
    <lineage>
        <taxon>Eukaryota</taxon>
        <taxon>Discoba</taxon>
        <taxon>Euglenozoa</taxon>
        <taxon>Kinetoplastea</taxon>
        <taxon>Metakinetoplastina</taxon>
        <taxon>Trypanosomatida</taxon>
        <taxon>Trypanosomatidae</taxon>
        <taxon>Trypanosoma</taxon>
    </lineage>
</organism>